<sequence>MGNCFADNNGLVHPAAQPLLPEGVAPGGSSQIKVRMTAREFKELVSRAESMKCNTGAMVGVLIMEGVQRGKWEAVRVCDAEGGRSPVGNDRAALETIHED</sequence>
<keyword evidence="2" id="KW-1185">Reference proteome</keyword>
<reference evidence="1" key="1">
    <citation type="submission" date="2017-07" db="EMBL/GenBank/DDBJ databases">
        <title>Taro Niue Genome Assembly and Annotation.</title>
        <authorList>
            <person name="Atibalentja N."/>
            <person name="Keating K."/>
            <person name="Fields C.J."/>
        </authorList>
    </citation>
    <scope>NUCLEOTIDE SEQUENCE</scope>
    <source>
        <strain evidence="1">Niue_2</strain>
        <tissue evidence="1">Leaf</tissue>
    </source>
</reference>
<dbReference type="Proteomes" id="UP000652761">
    <property type="component" value="Unassembled WGS sequence"/>
</dbReference>
<comment type="caution">
    <text evidence="1">The sequence shown here is derived from an EMBL/GenBank/DDBJ whole genome shotgun (WGS) entry which is preliminary data.</text>
</comment>
<evidence type="ECO:0000313" key="2">
    <source>
        <dbReference type="Proteomes" id="UP000652761"/>
    </source>
</evidence>
<protein>
    <submittedName>
        <fullName evidence="1">Uncharacterized protein</fullName>
    </submittedName>
</protein>
<evidence type="ECO:0000313" key="1">
    <source>
        <dbReference type="EMBL" id="MQM02653.1"/>
    </source>
</evidence>
<organism evidence="1 2">
    <name type="scientific">Colocasia esculenta</name>
    <name type="common">Wild taro</name>
    <name type="synonym">Arum esculentum</name>
    <dbReference type="NCBI Taxonomy" id="4460"/>
    <lineage>
        <taxon>Eukaryota</taxon>
        <taxon>Viridiplantae</taxon>
        <taxon>Streptophyta</taxon>
        <taxon>Embryophyta</taxon>
        <taxon>Tracheophyta</taxon>
        <taxon>Spermatophyta</taxon>
        <taxon>Magnoliopsida</taxon>
        <taxon>Liliopsida</taxon>
        <taxon>Araceae</taxon>
        <taxon>Aroideae</taxon>
        <taxon>Colocasieae</taxon>
        <taxon>Colocasia</taxon>
    </lineage>
</organism>
<name>A0A843VUD2_COLES</name>
<dbReference type="EMBL" id="NMUH01002894">
    <property type="protein sequence ID" value="MQM02653.1"/>
    <property type="molecule type" value="Genomic_DNA"/>
</dbReference>
<gene>
    <name evidence="1" type="ORF">Taro_035427</name>
</gene>
<dbReference type="OrthoDB" id="1679286at2759"/>
<dbReference type="AlphaFoldDB" id="A0A843VUD2"/>
<proteinExistence type="predicted"/>
<accession>A0A843VUD2</accession>